<evidence type="ECO:0000256" key="2">
    <source>
        <dbReference type="ARBA" id="ARBA00023125"/>
    </source>
</evidence>
<sequence length="74" mass="8647">MDMRRLVGKNLTRLRDERNMTQKEIAAISGISQQYLSSLERGKRNPTVITIYQISLALNVDPMEFLRRIKKPKD</sequence>
<dbReference type="Proteomes" id="UP000188174">
    <property type="component" value="Plasmid unnamed2"/>
</dbReference>
<keyword evidence="2" id="KW-0238">DNA-binding</keyword>
<proteinExistence type="predicted"/>
<dbReference type="PROSITE" id="PS50943">
    <property type="entry name" value="HTH_CROC1"/>
    <property type="match status" value="1"/>
</dbReference>
<reference evidence="5 6" key="1">
    <citation type="submission" date="2017-02" db="EMBL/GenBank/DDBJ databases">
        <authorList>
            <person name="Jeong S."/>
        </authorList>
    </citation>
    <scope>NUCLEOTIDE SEQUENCE [LARGE SCALE GENOMIC DNA]</scope>
    <source>
        <strain evidence="5 6">RMAR6-6</strain>
        <plasmid evidence="5 6">unnamed2</plasmid>
    </source>
</reference>
<dbReference type="RefSeq" id="WP_062492156.1">
    <property type="nucleotide sequence ID" value="NZ_CP019632.1"/>
</dbReference>
<evidence type="ECO:0000313" key="6">
    <source>
        <dbReference type="Proteomes" id="UP000188174"/>
    </source>
</evidence>
<dbReference type="SUPFAM" id="SSF47413">
    <property type="entry name" value="lambda repressor-like DNA-binding domains"/>
    <property type="match status" value="1"/>
</dbReference>
<dbReference type="Pfam" id="PF01381">
    <property type="entry name" value="HTH_3"/>
    <property type="match status" value="1"/>
</dbReference>
<organism evidence="5 6">
    <name type="scientific">Roseibium algicola</name>
    <dbReference type="NCBI Taxonomy" id="2857014"/>
    <lineage>
        <taxon>Bacteria</taxon>
        <taxon>Pseudomonadati</taxon>
        <taxon>Pseudomonadota</taxon>
        <taxon>Alphaproteobacteria</taxon>
        <taxon>Hyphomicrobiales</taxon>
        <taxon>Stappiaceae</taxon>
        <taxon>Roseibium</taxon>
    </lineage>
</organism>
<keyword evidence="3" id="KW-0804">Transcription</keyword>
<evidence type="ECO:0000259" key="4">
    <source>
        <dbReference type="PROSITE" id="PS50943"/>
    </source>
</evidence>
<dbReference type="InterPro" id="IPR001387">
    <property type="entry name" value="Cro/C1-type_HTH"/>
</dbReference>
<keyword evidence="5" id="KW-0614">Plasmid</keyword>
<evidence type="ECO:0000256" key="3">
    <source>
        <dbReference type="ARBA" id="ARBA00023163"/>
    </source>
</evidence>
<dbReference type="InterPro" id="IPR010982">
    <property type="entry name" value="Lambda_DNA-bd_dom_sf"/>
</dbReference>
<dbReference type="Gene3D" id="1.10.260.40">
    <property type="entry name" value="lambda repressor-like DNA-binding domains"/>
    <property type="match status" value="1"/>
</dbReference>
<keyword evidence="6" id="KW-1185">Reference proteome</keyword>
<feature type="domain" description="HTH cro/C1-type" evidence="4">
    <location>
        <begin position="11"/>
        <end position="66"/>
    </location>
</feature>
<evidence type="ECO:0000256" key="1">
    <source>
        <dbReference type="ARBA" id="ARBA00023015"/>
    </source>
</evidence>
<protein>
    <submittedName>
        <fullName evidence="5">Transcriptional regulator</fullName>
    </submittedName>
</protein>
<dbReference type="PANTHER" id="PTHR46797">
    <property type="entry name" value="HTH-TYPE TRANSCRIPTIONAL REGULATOR"/>
    <property type="match status" value="1"/>
</dbReference>
<evidence type="ECO:0000313" key="5">
    <source>
        <dbReference type="EMBL" id="AQQ08152.1"/>
    </source>
</evidence>
<geneLocation type="plasmid" evidence="5 6">
    <name>unnamed2</name>
</geneLocation>
<keyword evidence="1" id="KW-0805">Transcription regulation</keyword>
<dbReference type="SMART" id="SM00530">
    <property type="entry name" value="HTH_XRE"/>
    <property type="match status" value="1"/>
</dbReference>
<name>A0ABM6ICA3_9HYPH</name>
<dbReference type="InterPro" id="IPR050807">
    <property type="entry name" value="TransReg_Diox_bact_type"/>
</dbReference>
<gene>
    <name evidence="5" type="ORF">B0E33_30470</name>
</gene>
<accession>A0ABM6ICA3</accession>
<dbReference type="CDD" id="cd00093">
    <property type="entry name" value="HTH_XRE"/>
    <property type="match status" value="1"/>
</dbReference>
<dbReference type="PANTHER" id="PTHR46797:SF23">
    <property type="entry name" value="HTH-TYPE TRANSCRIPTIONAL REGULATOR SUTR"/>
    <property type="match status" value="1"/>
</dbReference>
<dbReference type="EMBL" id="CP019632">
    <property type="protein sequence ID" value="AQQ08152.1"/>
    <property type="molecule type" value="Genomic_DNA"/>
</dbReference>